<organism evidence="1 2">
    <name type="scientific">Hafnia alvei ATCC 13337</name>
    <dbReference type="NCBI Taxonomy" id="910996"/>
    <lineage>
        <taxon>Bacteria</taxon>
        <taxon>Pseudomonadati</taxon>
        <taxon>Pseudomonadota</taxon>
        <taxon>Gammaproteobacteria</taxon>
        <taxon>Enterobacterales</taxon>
        <taxon>Hafniaceae</taxon>
        <taxon>Hafnia</taxon>
    </lineage>
</organism>
<evidence type="ECO:0000313" key="1">
    <source>
        <dbReference type="EMBL" id="KFC85465.1"/>
    </source>
</evidence>
<dbReference type="Pfam" id="PF11115">
    <property type="entry name" value="DUF2623"/>
    <property type="match status" value="1"/>
</dbReference>
<dbReference type="Proteomes" id="UP000028605">
    <property type="component" value="Unassembled WGS sequence"/>
</dbReference>
<evidence type="ECO:0008006" key="3">
    <source>
        <dbReference type="Google" id="ProtNLM"/>
    </source>
</evidence>
<dbReference type="AlphaFoldDB" id="A0ABD3ZBE3"/>
<sequence length="112" mass="12848">MEDDVKNHFGEGVMDGVRAYEPKSANEMSQHCFDYRRGFVCGFAHSFGKRVDNRYMAACRAGELARDYGLERDAIADFFHGSEDRGLQEYYYSGYERLRRADEVFFGAEATG</sequence>
<proteinExistence type="predicted"/>
<comment type="caution">
    <text evidence="1">The sequence shown here is derived from an EMBL/GenBank/DDBJ whole genome shotgun (WGS) entry which is preliminary data.</text>
</comment>
<dbReference type="InterPro" id="IPR022574">
    <property type="entry name" value="DUF2623"/>
</dbReference>
<gene>
    <name evidence="1" type="ORF">GHAL_3958</name>
</gene>
<reference evidence="2" key="1">
    <citation type="submission" date="2014-05" db="EMBL/GenBank/DDBJ databases">
        <title>ATOL: Assembling a taxonomically balanced genome-scale reconstruction of the evolutionary history of the Enterobacteriaceae.</title>
        <authorList>
            <person name="Plunkett G. III"/>
            <person name="Neeno-Eckwall E.C."/>
            <person name="Glasner J.D."/>
            <person name="Perna N.T."/>
        </authorList>
    </citation>
    <scope>NUCLEOTIDE SEQUENCE [LARGE SCALE GENOMIC DNA]</scope>
    <source>
        <strain evidence="2">ATCC 13337</strain>
    </source>
</reference>
<accession>A0ABD3ZBE3</accession>
<protein>
    <recommendedName>
        <fullName evidence="3">DUF2623 domain-containing protein</fullName>
    </recommendedName>
</protein>
<dbReference type="EMBL" id="JMPK01000067">
    <property type="protein sequence ID" value="KFC85465.1"/>
    <property type="molecule type" value="Genomic_DNA"/>
</dbReference>
<name>A0ABD3ZBE3_HAFAL</name>
<evidence type="ECO:0000313" key="2">
    <source>
        <dbReference type="Proteomes" id="UP000028605"/>
    </source>
</evidence>